<evidence type="ECO:0000256" key="1">
    <source>
        <dbReference type="SAM" id="MobiDB-lite"/>
    </source>
</evidence>
<reference evidence="2" key="1">
    <citation type="submission" date="2022-03" db="EMBL/GenBank/DDBJ databases">
        <authorList>
            <person name="Alioto T."/>
            <person name="Alioto T."/>
            <person name="Gomez Garrido J."/>
        </authorList>
    </citation>
    <scope>NUCLEOTIDE SEQUENCE</scope>
</reference>
<organism evidence="2 3">
    <name type="scientific">Pelobates cultripes</name>
    <name type="common">Western spadefoot toad</name>
    <dbReference type="NCBI Taxonomy" id="61616"/>
    <lineage>
        <taxon>Eukaryota</taxon>
        <taxon>Metazoa</taxon>
        <taxon>Chordata</taxon>
        <taxon>Craniata</taxon>
        <taxon>Vertebrata</taxon>
        <taxon>Euteleostomi</taxon>
        <taxon>Amphibia</taxon>
        <taxon>Batrachia</taxon>
        <taxon>Anura</taxon>
        <taxon>Pelobatoidea</taxon>
        <taxon>Pelobatidae</taxon>
        <taxon>Pelobates</taxon>
    </lineage>
</organism>
<accession>A0AAD1S348</accession>
<name>A0AAD1S348_PELCU</name>
<feature type="compositionally biased region" description="Polar residues" evidence="1">
    <location>
        <begin position="115"/>
        <end position="126"/>
    </location>
</feature>
<feature type="region of interest" description="Disordered" evidence="1">
    <location>
        <begin position="49"/>
        <end position="126"/>
    </location>
</feature>
<feature type="non-terminal residue" evidence="2">
    <location>
        <position position="154"/>
    </location>
</feature>
<evidence type="ECO:0000313" key="2">
    <source>
        <dbReference type="EMBL" id="CAH2285301.1"/>
    </source>
</evidence>
<proteinExistence type="predicted"/>
<protein>
    <submittedName>
        <fullName evidence="2">Uncharacterized protein</fullName>
    </submittedName>
</protein>
<keyword evidence="3" id="KW-1185">Reference proteome</keyword>
<evidence type="ECO:0000313" key="3">
    <source>
        <dbReference type="Proteomes" id="UP001295444"/>
    </source>
</evidence>
<sequence>MPFTHDSKAKLYRKTRRTLRKAAEYAKAFTGWALYSPSPEEEPMMVMIGRTKPKTPSASQGARDIGKILSGTTRPKPVEWVEKEHSTNPSDDEVSQPPARPSHSVPLPPSKHADSQPSAPSTKQDISNLYDRIRKLFDADIALVKQEVQVITEQ</sequence>
<dbReference type="EMBL" id="OW240915">
    <property type="protein sequence ID" value="CAH2285301.1"/>
    <property type="molecule type" value="Genomic_DNA"/>
</dbReference>
<feature type="compositionally biased region" description="Basic and acidic residues" evidence="1">
    <location>
        <begin position="76"/>
        <end position="86"/>
    </location>
</feature>
<dbReference type="AlphaFoldDB" id="A0AAD1S348"/>
<gene>
    <name evidence="2" type="ORF">PECUL_23A025919</name>
</gene>
<dbReference type="Proteomes" id="UP001295444">
    <property type="component" value="Chromosome 04"/>
</dbReference>